<sequence length="727" mass="79393">MGLGSCGIGPFGHGRLVTMTALPAILLLWTSGVLGHDGERHSTSGGMKPEQTAAISSDKTPSRTEGAGLQTPPRKARRLIKKPREQSRAVLPSDVPMQSGATAQSAAVPSREVQPRERSERNSPAGSSGLSPMIPMASMATVTPMIPLASAAGSPVPSSSAASTPATGIAAVGAEGARPSGRSFQYLIQQAPGLTQLVTGVPLPPVIPQEPIAPLPPPLSAPQPGLPTPSPNWFAYHVVNRLTYGGTPNQLNMIASLNTAAEAQRWATSFMKEQLELDPTKPWPTNLHSTSPLPRPVPIQDIATDLLLSEDKSTWKADESDAGILSPSFSELQDHDLIRKMHSRRQLKEKMVYFWENHFNTSYRTHSKGQYELQENEAFRDRAFGNFLDLLLTSGKSAAMMIYLNTDVNVKENPNENYAREVLELHTLGVTDQGTPNGYTQFDIVEAAKTLTGWDNTADVRGGFRFVSSRHSPGSKLFLGQSIPFNGSGPGEGEQVLTLAARHPSTARHVSQKLCEYFVSDACSTALVNEVASVFSDSNGDIKKVLIAIFTSSDFMNVANYRGQVKTPLEYLVGLHRNLGVWSSREPFRTRLVNVGQSIYEYAPPVGFKEKAVEWLNTNVLFHECSMVYEITIPGFGNTIRYGSSSSGGQIRIWMEELKLTTEEQILGFLTNLTVDRMVTVTEYQLYLNTLRAGLGSRAFDIKNTSREDALDRTMATILTNPRYLYQ</sequence>
<dbReference type="EMBL" id="LT828648">
    <property type="protein sequence ID" value="SLM49292.1"/>
    <property type="molecule type" value="Genomic_DNA"/>
</dbReference>
<proteinExistence type="predicted"/>
<evidence type="ECO:0000256" key="1">
    <source>
        <dbReference type="SAM" id="MobiDB-lite"/>
    </source>
</evidence>
<organism evidence="2 3">
    <name type="scientific">Nitrospira japonica</name>
    <dbReference type="NCBI Taxonomy" id="1325564"/>
    <lineage>
        <taxon>Bacteria</taxon>
        <taxon>Pseudomonadati</taxon>
        <taxon>Nitrospirota</taxon>
        <taxon>Nitrospiria</taxon>
        <taxon>Nitrospirales</taxon>
        <taxon>Nitrospiraceae</taxon>
        <taxon>Nitrospira</taxon>
    </lineage>
</organism>
<evidence type="ECO:0000313" key="2">
    <source>
        <dbReference type="EMBL" id="SLM49292.1"/>
    </source>
</evidence>
<protein>
    <recommendedName>
        <fullName evidence="4">DUF1800 domain-containing protein</fullName>
    </recommendedName>
</protein>
<dbReference type="InterPro" id="IPR014917">
    <property type="entry name" value="DUF1800"/>
</dbReference>
<name>A0A1W1I8E3_9BACT</name>
<dbReference type="Proteomes" id="UP000192042">
    <property type="component" value="Chromosome I"/>
</dbReference>
<reference evidence="2 3" key="1">
    <citation type="submission" date="2017-03" db="EMBL/GenBank/DDBJ databases">
        <authorList>
            <person name="Afonso C.L."/>
            <person name="Miller P.J."/>
            <person name="Scott M.A."/>
            <person name="Spackman E."/>
            <person name="Goraichik I."/>
            <person name="Dimitrov K.M."/>
            <person name="Suarez D.L."/>
            <person name="Swayne D.E."/>
        </authorList>
    </citation>
    <scope>NUCLEOTIDE SEQUENCE [LARGE SCALE GENOMIC DNA]</scope>
    <source>
        <strain evidence="2">Genome sequencing of Nitrospira japonica strain NJ11</strain>
    </source>
</reference>
<evidence type="ECO:0008006" key="4">
    <source>
        <dbReference type="Google" id="ProtNLM"/>
    </source>
</evidence>
<dbReference type="KEGG" id="nja:NSJP_3125"/>
<dbReference type="STRING" id="1325564.NSJP_3125"/>
<gene>
    <name evidence="2" type="ORF">NSJP_3125</name>
</gene>
<evidence type="ECO:0000313" key="3">
    <source>
        <dbReference type="Proteomes" id="UP000192042"/>
    </source>
</evidence>
<dbReference type="AlphaFoldDB" id="A0A1W1I8E3"/>
<accession>A0A1W1I8E3</accession>
<keyword evidence="3" id="KW-1185">Reference proteome</keyword>
<dbReference type="Pfam" id="PF08811">
    <property type="entry name" value="DUF1800"/>
    <property type="match status" value="1"/>
</dbReference>
<feature type="region of interest" description="Disordered" evidence="1">
    <location>
        <begin position="37"/>
        <end position="134"/>
    </location>
</feature>